<dbReference type="Gene3D" id="2.130.10.30">
    <property type="entry name" value="Regulator of chromosome condensation 1/beta-lactamase-inhibitor protein II"/>
    <property type="match status" value="3"/>
</dbReference>
<dbReference type="EMBL" id="KB870806">
    <property type="protein sequence ID" value="EOA33564.1"/>
    <property type="molecule type" value="Genomic_DNA"/>
</dbReference>
<keyword evidence="4" id="KW-0862">Zinc</keyword>
<keyword evidence="11" id="KW-1185">Reference proteome</keyword>
<dbReference type="InterPro" id="IPR017455">
    <property type="entry name" value="Znf_FYVE-rel"/>
</dbReference>
<dbReference type="InterPro" id="IPR001849">
    <property type="entry name" value="PH_domain"/>
</dbReference>
<dbReference type="Proteomes" id="UP000029121">
    <property type="component" value="Unassembled WGS sequence"/>
</dbReference>
<name>R0HUR4_9BRAS</name>
<keyword evidence="3 5" id="KW-0863">Zinc-finger</keyword>
<dbReference type="Gene3D" id="2.30.29.30">
    <property type="entry name" value="Pleckstrin-homology domain (PH domain)/Phosphotyrosine-binding domain (PTB)"/>
    <property type="match status" value="1"/>
</dbReference>
<accession>R0HUR4</accession>
<gene>
    <name evidence="10" type="ORF">CARUB_v10019706mg</name>
</gene>
<dbReference type="InterPro" id="IPR058923">
    <property type="entry name" value="RCC1-like_dom"/>
</dbReference>
<feature type="non-terminal residue" evidence="10">
    <location>
        <position position="1"/>
    </location>
</feature>
<dbReference type="Pfam" id="PF25390">
    <property type="entry name" value="WD40_RLD"/>
    <property type="match status" value="1"/>
</dbReference>
<evidence type="ECO:0008006" key="12">
    <source>
        <dbReference type="Google" id="ProtNLM"/>
    </source>
</evidence>
<feature type="repeat" description="RCC1" evidence="6">
    <location>
        <begin position="564"/>
        <end position="615"/>
    </location>
</feature>
<feature type="coiled-coil region" evidence="7">
    <location>
        <begin position="822"/>
        <end position="863"/>
    </location>
</feature>
<dbReference type="CDD" id="cd13365">
    <property type="entry name" value="PH_PLC_plant-like"/>
    <property type="match status" value="1"/>
</dbReference>
<dbReference type="SMART" id="SM00064">
    <property type="entry name" value="FYVE"/>
    <property type="match status" value="1"/>
</dbReference>
<feature type="repeat" description="RCC1" evidence="6">
    <location>
        <begin position="345"/>
        <end position="396"/>
    </location>
</feature>
<dbReference type="SUPFAM" id="SSF50985">
    <property type="entry name" value="RCC1/BLIP-II"/>
    <property type="match status" value="1"/>
</dbReference>
<dbReference type="InterPro" id="IPR000408">
    <property type="entry name" value="Reg_chr_condens"/>
</dbReference>
<keyword evidence="2" id="KW-0677">Repeat</keyword>
<dbReference type="PROSITE" id="PS00626">
    <property type="entry name" value="RCC1_2"/>
    <property type="match status" value="1"/>
</dbReference>
<dbReference type="KEGG" id="crb:17896477"/>
<evidence type="ECO:0000256" key="7">
    <source>
        <dbReference type="SAM" id="Coils"/>
    </source>
</evidence>
<feature type="domain" description="FYVE-type" evidence="8">
    <location>
        <begin position="672"/>
        <end position="734"/>
    </location>
</feature>
<dbReference type="InterPro" id="IPR013591">
    <property type="entry name" value="Brevis_radix_dom"/>
</dbReference>
<feature type="repeat" description="RCC1" evidence="6">
    <location>
        <begin position="397"/>
        <end position="447"/>
    </location>
</feature>
<feature type="repeat" description="RCC1" evidence="6">
    <location>
        <begin position="616"/>
        <end position="667"/>
    </location>
</feature>
<sequence>RERERVENYTNLFHIPPNPLYTNLLLLLLLPLTKLMGEQQISATVPRDRTDEQAILALKKGAQLLKCRRRGNPKFCPFKLSMDEKYLIWYSGQEERQLRLSSVITIVRGQITPNFQKQAQSDRKEQSFSLIYANGEHTLDLICKDKAQADSWFKGLRAVITKHHNIRSSANLRTSRGAQSCINSPAGFIRRKQNLGLLEETPDITQIRSLCGSPSTLLEERCLSNGLSCSSDSFAVSDGIGPVSSYCETDYDIRNSDFESTGSELFKNSSQRFVASPPPSIITQPITRSNVLKDIMIWGAITGLIDGSKNQSDALSPKLLESATMFDVQSISLGAKHAALVTRQGEVFCWGNGNSGKLGLKVNIDTDHPKRVESLEDVAVRSVACSDHQTCAVSESGELYLWGIDGGTIEQSGSQFLTRKISDVFGGSQSVYSVACGAWHTAIVTSSGQLFTYGSGTFGVLGHGSLESVTKPKEVESLKRTKVLSVSCGPWHTAAIVETATDRKFYNAKSCGKLFTWGDGDKGRLGHADSKRKLVPTCVTELIDHDFIKVSCGWTLTVALSISGTVYTMGSSIHGQLGCPRAKDKSINVVLGNLTRQFVKDIASGSHHVAVLTSFGNVYTWGKGANGQLGLGDVRDRNSPVLVEPLGDRLVESIACGLNLTAAICLHKEVSLTDQTACSSCKSAFGFTRKKHNCYNCGLLFCNACSSKKAVNASLAPNKSKLSRVCDSCFDHLWSITEFSRTVKNESHTPKMQLATRKVSEDWTEKESENEIQNLTPANRSSEIQPRWGQVSVPSLFHFDKASTSSPMNLSVTSRRPSSTKISTSSDSNKFLIEEIERLKAEIRNLQRQCELGNEKMEECQQELDKTWEVAKEEAEKSKAAKEIIKALASKLQTNKEKPSNPTKTGISCNPSQVSPIFDDSLSIPYLTPITTARSQPETKQLVDKCVTNRDSNIKLLVDASPAITRTGHHQNVTQDSTAEQVEQYEPGVYITFTALPCGQKTLKRVRFSRKRFSEKEAQRWWEEKQVLVYNKYDAEA</sequence>
<dbReference type="Gene3D" id="3.30.40.10">
    <property type="entry name" value="Zinc/RING finger domain, C3HC4 (zinc finger)"/>
    <property type="match status" value="1"/>
</dbReference>
<dbReference type="SUPFAM" id="SSF57903">
    <property type="entry name" value="FYVE/PHD zinc finger"/>
    <property type="match status" value="1"/>
</dbReference>
<dbReference type="InterPro" id="IPR000306">
    <property type="entry name" value="Znf_FYVE"/>
</dbReference>
<feature type="domain" description="BRX" evidence="9">
    <location>
        <begin position="979"/>
        <end position="1034"/>
    </location>
</feature>
<dbReference type="Pfam" id="PF01363">
    <property type="entry name" value="FYVE"/>
    <property type="match status" value="1"/>
</dbReference>
<dbReference type="CDD" id="cd00065">
    <property type="entry name" value="FYVE_like_SF"/>
    <property type="match status" value="1"/>
</dbReference>
<evidence type="ECO:0000313" key="10">
    <source>
        <dbReference type="EMBL" id="EOA33564.1"/>
    </source>
</evidence>
<keyword evidence="7" id="KW-0175">Coiled coil</keyword>
<dbReference type="AlphaFoldDB" id="R0HUR4"/>
<organism evidence="10 11">
    <name type="scientific">Capsella rubella</name>
    <dbReference type="NCBI Taxonomy" id="81985"/>
    <lineage>
        <taxon>Eukaryota</taxon>
        <taxon>Viridiplantae</taxon>
        <taxon>Streptophyta</taxon>
        <taxon>Embryophyta</taxon>
        <taxon>Tracheophyta</taxon>
        <taxon>Spermatophyta</taxon>
        <taxon>Magnoliopsida</taxon>
        <taxon>eudicotyledons</taxon>
        <taxon>Gunneridae</taxon>
        <taxon>Pentapetalae</taxon>
        <taxon>rosids</taxon>
        <taxon>malvids</taxon>
        <taxon>Brassicales</taxon>
        <taxon>Brassicaceae</taxon>
        <taxon>Camelineae</taxon>
        <taxon>Capsella</taxon>
    </lineage>
</organism>
<evidence type="ECO:0000256" key="4">
    <source>
        <dbReference type="ARBA" id="ARBA00022833"/>
    </source>
</evidence>
<dbReference type="PRINTS" id="PR00633">
    <property type="entry name" value="RCCNDNSATION"/>
</dbReference>
<dbReference type="SUPFAM" id="SSF50729">
    <property type="entry name" value="PH domain-like"/>
    <property type="match status" value="1"/>
</dbReference>
<dbReference type="GO" id="GO:0008270">
    <property type="term" value="F:zinc ion binding"/>
    <property type="evidence" value="ECO:0007669"/>
    <property type="project" value="UniProtKB-KW"/>
</dbReference>
<dbReference type="FunFam" id="2.30.29.30:FF:000363">
    <property type="entry name" value="Putative E3 ubiquitin-protein ligase HERC1"/>
    <property type="match status" value="1"/>
</dbReference>
<feature type="repeat" description="RCC1" evidence="6">
    <location>
        <begin position="512"/>
        <end position="563"/>
    </location>
</feature>
<protein>
    <recommendedName>
        <fullName evidence="12">FYVE-type domain-containing protein</fullName>
    </recommendedName>
</protein>
<dbReference type="InterPro" id="IPR011011">
    <property type="entry name" value="Znf_FYVE_PHD"/>
</dbReference>
<evidence type="ECO:0000256" key="1">
    <source>
        <dbReference type="ARBA" id="ARBA00022723"/>
    </source>
</evidence>
<feature type="repeat" description="RCC1" evidence="6">
    <location>
        <begin position="448"/>
        <end position="499"/>
    </location>
</feature>
<dbReference type="InterPro" id="IPR027988">
    <property type="entry name" value="BRX_N"/>
</dbReference>
<dbReference type="PROSITE" id="PS51514">
    <property type="entry name" value="BRX"/>
    <property type="match status" value="1"/>
</dbReference>
<dbReference type="InterPro" id="IPR011993">
    <property type="entry name" value="PH-like_dom_sf"/>
</dbReference>
<dbReference type="PROSITE" id="PS50012">
    <property type="entry name" value="RCC1_3"/>
    <property type="match status" value="6"/>
</dbReference>
<evidence type="ECO:0000259" key="8">
    <source>
        <dbReference type="PROSITE" id="PS50178"/>
    </source>
</evidence>
<dbReference type="Pfam" id="PF08381">
    <property type="entry name" value="BRX"/>
    <property type="match status" value="1"/>
</dbReference>
<dbReference type="OrthoDB" id="5981550at2759"/>
<dbReference type="Pfam" id="PF16457">
    <property type="entry name" value="PH_12"/>
    <property type="match status" value="1"/>
</dbReference>
<evidence type="ECO:0000256" key="3">
    <source>
        <dbReference type="ARBA" id="ARBA00022771"/>
    </source>
</evidence>
<dbReference type="Pfam" id="PF13713">
    <property type="entry name" value="BRX_N"/>
    <property type="match status" value="1"/>
</dbReference>
<dbReference type="PANTHER" id="PTHR22870">
    <property type="entry name" value="REGULATOR OF CHROMOSOME CONDENSATION"/>
    <property type="match status" value="1"/>
</dbReference>
<dbReference type="eggNOG" id="ENOG502QSRJ">
    <property type="taxonomic scope" value="Eukaryota"/>
</dbReference>
<evidence type="ECO:0000256" key="6">
    <source>
        <dbReference type="PROSITE-ProRule" id="PRU00235"/>
    </source>
</evidence>
<reference evidence="11" key="1">
    <citation type="journal article" date="2013" name="Nat. Genet.">
        <title>The Capsella rubella genome and the genomic consequences of rapid mating system evolution.</title>
        <authorList>
            <person name="Slotte T."/>
            <person name="Hazzouri K.M."/>
            <person name="Agren J.A."/>
            <person name="Koenig D."/>
            <person name="Maumus F."/>
            <person name="Guo Y.L."/>
            <person name="Steige K."/>
            <person name="Platts A.E."/>
            <person name="Escobar J.S."/>
            <person name="Newman L.K."/>
            <person name="Wang W."/>
            <person name="Mandakova T."/>
            <person name="Vello E."/>
            <person name="Smith L.M."/>
            <person name="Henz S.R."/>
            <person name="Steffen J."/>
            <person name="Takuno S."/>
            <person name="Brandvain Y."/>
            <person name="Coop G."/>
            <person name="Andolfatto P."/>
            <person name="Hu T.T."/>
            <person name="Blanchette M."/>
            <person name="Clark R.M."/>
            <person name="Quesneville H."/>
            <person name="Nordborg M."/>
            <person name="Gaut B.S."/>
            <person name="Lysak M.A."/>
            <person name="Jenkins J."/>
            <person name="Grimwood J."/>
            <person name="Chapman J."/>
            <person name="Prochnik S."/>
            <person name="Shu S."/>
            <person name="Rokhsar D."/>
            <person name="Schmutz J."/>
            <person name="Weigel D."/>
            <person name="Wright S.I."/>
        </authorList>
    </citation>
    <scope>NUCLEOTIDE SEQUENCE [LARGE SCALE GENOMIC DNA]</scope>
    <source>
        <strain evidence="11">cv. Monte Gargano</strain>
    </source>
</reference>
<dbReference type="STRING" id="81985.R0HUR4"/>
<dbReference type="PROSITE" id="PS50178">
    <property type="entry name" value="ZF_FYVE"/>
    <property type="match status" value="1"/>
</dbReference>
<evidence type="ECO:0000256" key="5">
    <source>
        <dbReference type="PROSITE-ProRule" id="PRU00091"/>
    </source>
</evidence>
<evidence type="ECO:0000313" key="11">
    <source>
        <dbReference type="Proteomes" id="UP000029121"/>
    </source>
</evidence>
<proteinExistence type="predicted"/>
<dbReference type="InterPro" id="IPR013083">
    <property type="entry name" value="Znf_RING/FYVE/PHD"/>
</dbReference>
<dbReference type="PANTHER" id="PTHR22870:SF350">
    <property type="entry name" value="F12P19.9 PROTEIN"/>
    <property type="match status" value="1"/>
</dbReference>
<dbReference type="InterPro" id="IPR009091">
    <property type="entry name" value="RCC1/BLIP-II"/>
</dbReference>
<evidence type="ECO:0000256" key="2">
    <source>
        <dbReference type="ARBA" id="ARBA00022737"/>
    </source>
</evidence>
<evidence type="ECO:0000259" key="9">
    <source>
        <dbReference type="PROSITE" id="PS51514"/>
    </source>
</evidence>
<dbReference type="InterPro" id="IPR051210">
    <property type="entry name" value="Ub_ligase/GEF_domain"/>
</dbReference>
<keyword evidence="1" id="KW-0479">Metal-binding</keyword>